<proteinExistence type="predicted"/>
<evidence type="ECO:0000313" key="1">
    <source>
        <dbReference type="EMBL" id="KAF2713592.1"/>
    </source>
</evidence>
<protein>
    <submittedName>
        <fullName evidence="1">Uncharacterized protein</fullName>
    </submittedName>
</protein>
<keyword evidence="2" id="KW-1185">Reference proteome</keyword>
<dbReference type="EMBL" id="MU005765">
    <property type="protein sequence ID" value="KAF2713592.1"/>
    <property type="molecule type" value="Genomic_DNA"/>
</dbReference>
<gene>
    <name evidence="1" type="ORF">K504DRAFT_498396</name>
</gene>
<dbReference type="Proteomes" id="UP000799428">
    <property type="component" value="Unassembled WGS sequence"/>
</dbReference>
<name>A0A6G1KM81_9PLEO</name>
<accession>A0A6G1KM81</accession>
<reference evidence="1" key="1">
    <citation type="journal article" date="2020" name="Stud. Mycol.">
        <title>101 Dothideomycetes genomes: a test case for predicting lifestyles and emergence of pathogens.</title>
        <authorList>
            <person name="Haridas S."/>
            <person name="Albert R."/>
            <person name="Binder M."/>
            <person name="Bloem J."/>
            <person name="Labutti K."/>
            <person name="Salamov A."/>
            <person name="Andreopoulos B."/>
            <person name="Baker S."/>
            <person name="Barry K."/>
            <person name="Bills G."/>
            <person name="Bluhm B."/>
            <person name="Cannon C."/>
            <person name="Castanera R."/>
            <person name="Culley D."/>
            <person name="Daum C."/>
            <person name="Ezra D."/>
            <person name="Gonzalez J."/>
            <person name="Henrissat B."/>
            <person name="Kuo A."/>
            <person name="Liang C."/>
            <person name="Lipzen A."/>
            <person name="Lutzoni F."/>
            <person name="Magnuson J."/>
            <person name="Mondo S."/>
            <person name="Nolan M."/>
            <person name="Ohm R."/>
            <person name="Pangilinan J."/>
            <person name="Park H.-J."/>
            <person name="Ramirez L."/>
            <person name="Alfaro M."/>
            <person name="Sun H."/>
            <person name="Tritt A."/>
            <person name="Yoshinaga Y."/>
            <person name="Zwiers L.-H."/>
            <person name="Turgeon B."/>
            <person name="Goodwin S."/>
            <person name="Spatafora J."/>
            <person name="Crous P."/>
            <person name="Grigoriev I."/>
        </authorList>
    </citation>
    <scope>NUCLEOTIDE SEQUENCE</scope>
    <source>
        <strain evidence="1">CBS 279.74</strain>
    </source>
</reference>
<evidence type="ECO:0000313" key="2">
    <source>
        <dbReference type="Proteomes" id="UP000799428"/>
    </source>
</evidence>
<sequence>MVHGHDHDHRHGVTAPVTAPVTVTVAVAVTIMVHGAAEGQMPAGLAPQPRCWQKLSHRLLNMGVQESITAAQRHLMKTISCTSQPDMWR</sequence>
<organism evidence="1 2">
    <name type="scientific">Pleomassaria siparia CBS 279.74</name>
    <dbReference type="NCBI Taxonomy" id="1314801"/>
    <lineage>
        <taxon>Eukaryota</taxon>
        <taxon>Fungi</taxon>
        <taxon>Dikarya</taxon>
        <taxon>Ascomycota</taxon>
        <taxon>Pezizomycotina</taxon>
        <taxon>Dothideomycetes</taxon>
        <taxon>Pleosporomycetidae</taxon>
        <taxon>Pleosporales</taxon>
        <taxon>Pleomassariaceae</taxon>
        <taxon>Pleomassaria</taxon>
    </lineage>
</organism>
<dbReference type="AlphaFoldDB" id="A0A6G1KM81"/>